<feature type="domain" description="Glycosyltransferase subfamily 4-like N-terminal" evidence="2">
    <location>
        <begin position="27"/>
        <end position="177"/>
    </location>
</feature>
<keyword evidence="3" id="KW-0808">Transferase</keyword>
<evidence type="ECO:0000259" key="1">
    <source>
        <dbReference type="Pfam" id="PF00534"/>
    </source>
</evidence>
<dbReference type="AlphaFoldDB" id="A0A841KR41"/>
<dbReference type="PANTHER" id="PTHR12526:SF638">
    <property type="entry name" value="SPORE COAT PROTEIN SA"/>
    <property type="match status" value="1"/>
</dbReference>
<dbReference type="Pfam" id="PF13439">
    <property type="entry name" value="Glyco_transf_4"/>
    <property type="match status" value="1"/>
</dbReference>
<gene>
    <name evidence="3" type="ORF">HNQ86_002466</name>
</gene>
<dbReference type="InterPro" id="IPR001296">
    <property type="entry name" value="Glyco_trans_1"/>
</dbReference>
<proteinExistence type="predicted"/>
<protein>
    <submittedName>
        <fullName evidence="3">Glycosyltransferase involved in cell wall biosynthesis</fullName>
    </submittedName>
</protein>
<comment type="caution">
    <text evidence="3">The sequence shown here is derived from an EMBL/GenBank/DDBJ whole genome shotgun (WGS) entry which is preliminary data.</text>
</comment>
<dbReference type="EMBL" id="JACHET010000001">
    <property type="protein sequence ID" value="MBB6185121.1"/>
    <property type="molecule type" value="Genomic_DNA"/>
</dbReference>
<dbReference type="GO" id="GO:0016757">
    <property type="term" value="F:glycosyltransferase activity"/>
    <property type="evidence" value="ECO:0007669"/>
    <property type="project" value="InterPro"/>
</dbReference>
<dbReference type="RefSeq" id="WP_184655085.1">
    <property type="nucleotide sequence ID" value="NZ_JACHET010000001.1"/>
</dbReference>
<feature type="domain" description="Glycosyl transferase family 1" evidence="1">
    <location>
        <begin position="204"/>
        <end position="350"/>
    </location>
</feature>
<dbReference type="Proteomes" id="UP000560000">
    <property type="component" value="Unassembled WGS sequence"/>
</dbReference>
<accession>A0A841KR41</accession>
<name>A0A841KR41_9GAMM</name>
<dbReference type="Pfam" id="PF00534">
    <property type="entry name" value="Glycos_transf_1"/>
    <property type="match status" value="1"/>
</dbReference>
<evidence type="ECO:0000313" key="4">
    <source>
        <dbReference type="Proteomes" id="UP000560000"/>
    </source>
</evidence>
<dbReference type="GO" id="GO:1901135">
    <property type="term" value="P:carbohydrate derivative metabolic process"/>
    <property type="evidence" value="ECO:0007669"/>
    <property type="project" value="UniProtKB-ARBA"/>
</dbReference>
<reference evidence="3 4" key="1">
    <citation type="submission" date="2020-08" db="EMBL/GenBank/DDBJ databases">
        <title>Genomic Encyclopedia of Type Strains, Phase IV (KMG-IV): sequencing the most valuable type-strain genomes for metagenomic binning, comparative biology and taxonomic classification.</title>
        <authorList>
            <person name="Goeker M."/>
        </authorList>
    </citation>
    <scope>NUCLEOTIDE SEQUENCE [LARGE SCALE GENOMIC DNA]</scope>
    <source>
        <strain evidence="3 4">DSM 107085</strain>
    </source>
</reference>
<evidence type="ECO:0000259" key="2">
    <source>
        <dbReference type="Pfam" id="PF13439"/>
    </source>
</evidence>
<dbReference type="PANTHER" id="PTHR12526">
    <property type="entry name" value="GLYCOSYLTRANSFERASE"/>
    <property type="match status" value="1"/>
</dbReference>
<evidence type="ECO:0000313" key="3">
    <source>
        <dbReference type="EMBL" id="MBB6185121.1"/>
    </source>
</evidence>
<organism evidence="3 4">
    <name type="scientific">Oleiagrimonas soli</name>
    <dbReference type="NCBI Taxonomy" id="1543381"/>
    <lineage>
        <taxon>Bacteria</taxon>
        <taxon>Pseudomonadati</taxon>
        <taxon>Pseudomonadota</taxon>
        <taxon>Gammaproteobacteria</taxon>
        <taxon>Lysobacterales</taxon>
        <taxon>Rhodanobacteraceae</taxon>
        <taxon>Oleiagrimonas</taxon>
    </lineage>
</organism>
<dbReference type="InterPro" id="IPR028098">
    <property type="entry name" value="Glyco_trans_4-like_N"/>
</dbReference>
<sequence>MPNRELDATRSSTPMTVVQLMPAMHSGGAERSTLEIASALVAAGHRSVVISAGGRLVEALEQGGSRHITLDIGRKSLGVFGKVRALRRLLREIKPDVVHARSRLPAWIGYLALRGLHPRPRFVTTVHGLNSPGFYSGIMLRGDRVIAVSQSVRDFVIKHYPDFDRSRLEVIPRGVDSAAFPYGYRPEDEWRERFFSEYPELDAFPLLTLPGRGTRLKGHDDAIELLAGLHSRGIEARLLLLGVIEPGREAYVAELRQRISVRGMDGKVVMTPPRDDVRDIFAVSSLILQLSNKPESFGRTVIEAVSLCRPVLGYAHGGVGELLAELYPAGRVPLGDKERLVERAAELLRLAPSIAPLDRYRLQDMQHDVLRLYGELREHVD</sequence>
<dbReference type="SUPFAM" id="SSF53756">
    <property type="entry name" value="UDP-Glycosyltransferase/glycogen phosphorylase"/>
    <property type="match status" value="1"/>
</dbReference>
<dbReference type="Gene3D" id="3.40.50.2000">
    <property type="entry name" value="Glycogen Phosphorylase B"/>
    <property type="match status" value="2"/>
</dbReference>